<evidence type="ECO:0000256" key="4">
    <source>
        <dbReference type="SAM" id="MobiDB-lite"/>
    </source>
</evidence>
<dbReference type="OrthoDB" id="277011at2759"/>
<accession>A0A8K0GB53</accession>
<keyword evidence="2" id="KW-0539">Nucleus</keyword>
<dbReference type="Proteomes" id="UP000801492">
    <property type="component" value="Unassembled WGS sequence"/>
</dbReference>
<evidence type="ECO:0000256" key="1">
    <source>
        <dbReference type="ARBA" id="ARBA00004123"/>
    </source>
</evidence>
<dbReference type="AlphaFoldDB" id="A0A8K0GB53"/>
<proteinExistence type="inferred from homology"/>
<organism evidence="5 6">
    <name type="scientific">Ignelater luminosus</name>
    <name type="common">Cucubano</name>
    <name type="synonym">Pyrophorus luminosus</name>
    <dbReference type="NCBI Taxonomy" id="2038154"/>
    <lineage>
        <taxon>Eukaryota</taxon>
        <taxon>Metazoa</taxon>
        <taxon>Ecdysozoa</taxon>
        <taxon>Arthropoda</taxon>
        <taxon>Hexapoda</taxon>
        <taxon>Insecta</taxon>
        <taxon>Pterygota</taxon>
        <taxon>Neoptera</taxon>
        <taxon>Endopterygota</taxon>
        <taxon>Coleoptera</taxon>
        <taxon>Polyphaga</taxon>
        <taxon>Elateriformia</taxon>
        <taxon>Elateroidea</taxon>
        <taxon>Elateridae</taxon>
        <taxon>Agrypninae</taxon>
        <taxon>Pyrophorini</taxon>
        <taxon>Ignelater</taxon>
    </lineage>
</organism>
<evidence type="ECO:0000256" key="2">
    <source>
        <dbReference type="ARBA" id="ARBA00023242"/>
    </source>
</evidence>
<evidence type="ECO:0000313" key="6">
    <source>
        <dbReference type="Proteomes" id="UP000801492"/>
    </source>
</evidence>
<feature type="compositionally biased region" description="Polar residues" evidence="4">
    <location>
        <begin position="1"/>
        <end position="23"/>
    </location>
</feature>
<name>A0A8K0GB53_IGNLU</name>
<dbReference type="PANTHER" id="PTHR23424">
    <property type="entry name" value="SERUM AMYLOID A"/>
    <property type="match status" value="1"/>
</dbReference>
<comment type="subcellular location">
    <subcellularLocation>
        <location evidence="1">Nucleus</location>
    </subcellularLocation>
</comment>
<reference evidence="5" key="1">
    <citation type="submission" date="2019-08" db="EMBL/GenBank/DDBJ databases">
        <title>The genome of the North American firefly Photinus pyralis.</title>
        <authorList>
            <consortium name="Photinus pyralis genome working group"/>
            <person name="Fallon T.R."/>
            <person name="Sander Lower S.E."/>
            <person name="Weng J.-K."/>
        </authorList>
    </citation>
    <scope>NUCLEOTIDE SEQUENCE</scope>
    <source>
        <strain evidence="5">TRF0915ILg1</strain>
        <tissue evidence="5">Whole body</tissue>
    </source>
</reference>
<evidence type="ECO:0000256" key="3">
    <source>
        <dbReference type="ARBA" id="ARBA00038401"/>
    </source>
</evidence>
<sequence length="426" mass="48568">MEENSKVTQESDSNLKSTSPNFSENDEKSEDALNKPIRRNSNMNSSEIDSELMEKLRGDAIGDTLYSESFAAKTLLQLSDLKWSEKVEEDLCFLWDMTLEKDVCDYLLKLSYPSIACAAISKYDENRLIEIVIGILANICCTVDVTDLADEQMDIVLSALRTDDALILIQVVRFIKAIAYNRETLPFIDETILEQISFILLNSCNNELLINSLDAVSKITADCKIDANLLNGNLVKSSIVAYQCVCNSERERLSLDQDQIETNQQRTALTHLIQIVSNICWYINTDSSDRLLNEVKENSGVFLEELSKLFSCYSRDESLLPVSEELQFYVDALVFIFQVLSINYNGKIFSNLMIITNILLKNKFEELGLFLELDCYFISVGNLEDIKCDLRCLKRDEVIAILNKLKSDEDFPYMEKVNALLNEYNE</sequence>
<dbReference type="GO" id="GO:0005654">
    <property type="term" value="C:nucleoplasm"/>
    <property type="evidence" value="ECO:0007669"/>
    <property type="project" value="TreeGrafter"/>
</dbReference>
<evidence type="ECO:0000313" key="5">
    <source>
        <dbReference type="EMBL" id="KAF2898245.1"/>
    </source>
</evidence>
<comment type="similarity">
    <text evidence="3">Belongs to the SAAL1 family.</text>
</comment>
<keyword evidence="6" id="KW-1185">Reference proteome</keyword>
<gene>
    <name evidence="5" type="ORF">ILUMI_07934</name>
</gene>
<dbReference type="InterPro" id="IPR052464">
    <property type="entry name" value="Synovial_Prolif_Regulator"/>
</dbReference>
<comment type="caution">
    <text evidence="5">The sequence shown here is derived from an EMBL/GenBank/DDBJ whole genome shotgun (WGS) entry which is preliminary data.</text>
</comment>
<dbReference type="EMBL" id="VTPC01003624">
    <property type="protein sequence ID" value="KAF2898245.1"/>
    <property type="molecule type" value="Genomic_DNA"/>
</dbReference>
<feature type="region of interest" description="Disordered" evidence="4">
    <location>
        <begin position="1"/>
        <end position="44"/>
    </location>
</feature>
<dbReference type="PANTHER" id="PTHR23424:SF23">
    <property type="entry name" value="PROTEIN SAAL1"/>
    <property type="match status" value="1"/>
</dbReference>
<protein>
    <submittedName>
        <fullName evidence="5">Uncharacterized protein</fullName>
    </submittedName>
</protein>